<dbReference type="GO" id="GO:0016020">
    <property type="term" value="C:membrane"/>
    <property type="evidence" value="ECO:0007669"/>
    <property type="project" value="InterPro"/>
</dbReference>
<dbReference type="GO" id="GO:0005975">
    <property type="term" value="P:carbohydrate metabolic process"/>
    <property type="evidence" value="ECO:0007669"/>
    <property type="project" value="InterPro"/>
</dbReference>
<feature type="active site" evidence="11">
    <location>
        <position position="256"/>
    </location>
</feature>
<dbReference type="Proteomes" id="UP000001861">
    <property type="component" value="Unassembled WGS sequence"/>
</dbReference>
<dbReference type="VEuPathDB" id="FungiDB:CC1G_11067"/>
<evidence type="ECO:0000256" key="3">
    <source>
        <dbReference type="ARBA" id="ARBA00007658"/>
    </source>
</evidence>
<dbReference type="EMBL" id="AACS02000009">
    <property type="protein sequence ID" value="EAU89371.2"/>
    <property type="molecule type" value="Genomic_DNA"/>
</dbReference>
<dbReference type="GO" id="GO:0005783">
    <property type="term" value="C:endoplasmic reticulum"/>
    <property type="evidence" value="ECO:0007669"/>
    <property type="project" value="TreeGrafter"/>
</dbReference>
<keyword evidence="12" id="KW-0479">Metal-binding</keyword>
<dbReference type="GO" id="GO:0004571">
    <property type="term" value="F:mannosyl-oligosaccharide 1,2-alpha-mannosidase activity"/>
    <property type="evidence" value="ECO:0007669"/>
    <property type="project" value="UniProtKB-EC"/>
</dbReference>
<feature type="active site" description="Proton donor" evidence="11">
    <location>
        <position position="366"/>
    </location>
</feature>
<dbReference type="eggNOG" id="KOG2204">
    <property type="taxonomic scope" value="Eukaryota"/>
</dbReference>
<evidence type="ECO:0000256" key="12">
    <source>
        <dbReference type="PIRSR" id="PIRSR601382-2"/>
    </source>
</evidence>
<sequence length="561" mass="61520">MISRKISLSLLLALSASPRLALGGFIQYAELARNVPLTAPHYRDMVRQVFIDGYSVYQQYALGHDVVNPVSQDFSDDRNGWGATIIDSLSTMYVMGLENLFHEGVQYASALDFSQSKTPDTVNVFETSIRYLGGLLSAYELSGRQYPALLAQAQILADKMVFAWANGSDIPCSQIDFHGNVPKQGVSNIAEAGTLTLEWGMLSKYTGNDTYRLLAERSALHIANMGAPLPGLPAQGIDPSTGSSVGSYVTWGGGSDSYFEYLIKYPRFNFDASNVFADSWRAAVDTSISTLLRYSTYGNWTYLADYDPSGTESIRHVGSHLACFHGGNWILGGRLLDNDTIVNYGLQLTDACWNTYASTSTGIGPELWAFTSSDGSYTGSGSNLTLTESTFNAKNGFYITQPNYMMRPEVLESNFYAWRVTGDTKYFGRAVTALQSFIDYLTVSGNETMGYTGLQDVMDEGVRGSLSDGRIDKTESFWFAEVLKYLYLTFDDPANYNLDDYVFNTEAHLFRTPTANWDTVYGSGKPYYPNAPFTTTKGALPQVSGIPGLVSTALGLLNVGA</sequence>
<evidence type="ECO:0000256" key="6">
    <source>
        <dbReference type="ARBA" id="ARBA00023157"/>
    </source>
</evidence>
<dbReference type="InterPro" id="IPR036026">
    <property type="entry name" value="Seven-hairpin_glycosidases"/>
</dbReference>
<keyword evidence="6 13" id="KW-1015">Disulfide bond</keyword>
<keyword evidence="8 14" id="KW-0326">Glycosidase</keyword>
<dbReference type="PRINTS" id="PR00747">
    <property type="entry name" value="GLYHDRLASE47"/>
</dbReference>
<dbReference type="Pfam" id="PF01532">
    <property type="entry name" value="Glyco_hydro_47"/>
    <property type="match status" value="1"/>
</dbReference>
<evidence type="ECO:0000313" key="16">
    <source>
        <dbReference type="EMBL" id="EAU89371.2"/>
    </source>
</evidence>
<comment type="cofactor">
    <cofactor evidence="1 12">
        <name>Ca(2+)</name>
        <dbReference type="ChEBI" id="CHEBI:29108"/>
    </cofactor>
</comment>
<comment type="similarity">
    <text evidence="3 14">Belongs to the glycosyl hydrolase 47 family.</text>
</comment>
<dbReference type="SUPFAM" id="SSF48225">
    <property type="entry name" value="Seven-hairpin glycosidases"/>
    <property type="match status" value="1"/>
</dbReference>
<feature type="active site" description="Proton donor" evidence="11">
    <location>
        <position position="126"/>
    </location>
</feature>
<accession>A8NC98</accession>
<dbReference type="GeneID" id="6008929"/>
<comment type="pathway">
    <text evidence="2">Protein modification; protein glycosylation.</text>
</comment>
<dbReference type="OrthoDB" id="8118055at2759"/>
<name>A8NC98_COPC7</name>
<comment type="catalytic activity">
    <reaction evidence="10">
        <text>N(4)-(alpha-D-Man-(1-&gt;2)-alpha-D-Man-(1-&gt;2)-alpha-D-Man-(1-&gt;3)-[alpha-D-Man-(1-&gt;2)-alpha-D-Man-(1-&gt;3)-[alpha-D-Man-(1-&gt;2)-alpha-D-Man-(1-&gt;6)]-alpha-D-Man-(1-&gt;6)]-beta-D-Man-(1-&gt;4)-beta-D-GlcNAc-(1-&gt;4)-beta-D-GlcNAc)-L-asparaginyl-[protein] (N-glucan mannose isomer 9A1,2,3B1,2,3) + 4 H2O = N(4)-(alpha-D-Man-(1-&gt;3)-[alpha-D-Man-(1-&gt;3)-[alpha-D-Man-(1-&gt;6)]-alpha-D-Man-(1-&gt;6)]-beta-D-Man-(1-&gt;4)-beta-D-GlcNAc-(1-&gt;4)-beta-D-GlcNAc)-L-asparaginyl-[protein] (N-glucan mannose isomer 5A1,2) + 4 beta-D-mannose</text>
        <dbReference type="Rhea" id="RHEA:56008"/>
        <dbReference type="Rhea" id="RHEA-COMP:14356"/>
        <dbReference type="Rhea" id="RHEA-COMP:14367"/>
        <dbReference type="ChEBI" id="CHEBI:15377"/>
        <dbReference type="ChEBI" id="CHEBI:28563"/>
        <dbReference type="ChEBI" id="CHEBI:59087"/>
        <dbReference type="ChEBI" id="CHEBI:139493"/>
        <dbReference type="EC" id="3.2.1.113"/>
    </reaction>
</comment>
<comment type="caution">
    <text evidence="16">The sequence shown here is derived from an EMBL/GenBank/DDBJ whole genome shotgun (WGS) entry which is preliminary data.</text>
</comment>
<dbReference type="AlphaFoldDB" id="A8NC98"/>
<keyword evidence="4 15" id="KW-0732">Signal</keyword>
<feature type="chain" id="PRO_5002724533" description="alpha-1,2-Mannosidase" evidence="15">
    <location>
        <begin position="24"/>
        <end position="561"/>
    </location>
</feature>
<feature type="binding site" evidence="12">
    <location>
        <position position="505"/>
    </location>
    <ligand>
        <name>Ca(2+)</name>
        <dbReference type="ChEBI" id="CHEBI:29108"/>
    </ligand>
</feature>
<evidence type="ECO:0000313" key="17">
    <source>
        <dbReference type="Proteomes" id="UP000001861"/>
    </source>
</evidence>
<dbReference type="GO" id="GO:0005509">
    <property type="term" value="F:calcium ion binding"/>
    <property type="evidence" value="ECO:0007669"/>
    <property type="project" value="InterPro"/>
</dbReference>
<gene>
    <name evidence="16" type="ORF">CC1G_11067</name>
</gene>
<keyword evidence="17" id="KW-1185">Reference proteome</keyword>
<evidence type="ECO:0000256" key="1">
    <source>
        <dbReference type="ARBA" id="ARBA00001913"/>
    </source>
</evidence>
<dbReference type="OMA" id="SHLACFM"/>
<comment type="catalytic activity">
    <reaction evidence="9">
        <text>N(4)-(alpha-D-Man-(1-&gt;2)-alpha-D-Man-(1-&gt;2)-alpha-D-Man-(1-&gt;3)-[alpha-D-Man-(1-&gt;3)-[alpha-D-Man-(1-&gt;2)-alpha-D-Man-(1-&gt;6)]-alpha-D-Man-(1-&gt;6)]-beta-D-Man-(1-&gt;4)-beta-D-GlcNAc-(1-&gt;4)-beta-D-GlcNAc)-L-asparaginyl-[protein] (N-glucan mannose isomer 8A1,2,3B1,3) + 3 H2O = N(4)-(alpha-D-Man-(1-&gt;3)-[alpha-D-Man-(1-&gt;3)-[alpha-D-Man-(1-&gt;6)]-alpha-D-Man-(1-&gt;6)]-beta-D-Man-(1-&gt;4)-beta-D-GlcNAc-(1-&gt;4)-beta-D-GlcNAc)-L-asparaginyl-[protein] (N-glucan mannose isomer 5A1,2) + 3 beta-D-mannose</text>
        <dbReference type="Rhea" id="RHEA:56028"/>
        <dbReference type="Rhea" id="RHEA-COMP:14358"/>
        <dbReference type="Rhea" id="RHEA-COMP:14367"/>
        <dbReference type="ChEBI" id="CHEBI:15377"/>
        <dbReference type="ChEBI" id="CHEBI:28563"/>
        <dbReference type="ChEBI" id="CHEBI:59087"/>
        <dbReference type="ChEBI" id="CHEBI:60628"/>
        <dbReference type="EC" id="3.2.1.113"/>
    </reaction>
</comment>
<reference evidence="16 17" key="1">
    <citation type="journal article" date="2010" name="Proc. Natl. Acad. Sci. U.S.A.">
        <title>Insights into evolution of multicellular fungi from the assembled chromosomes of the mushroom Coprinopsis cinerea (Coprinus cinereus).</title>
        <authorList>
            <person name="Stajich J.E."/>
            <person name="Wilke S.K."/>
            <person name="Ahren D."/>
            <person name="Au C.H."/>
            <person name="Birren B.W."/>
            <person name="Borodovsky M."/>
            <person name="Burns C."/>
            <person name="Canback B."/>
            <person name="Casselton L.A."/>
            <person name="Cheng C.K."/>
            <person name="Deng J."/>
            <person name="Dietrich F.S."/>
            <person name="Fargo D.C."/>
            <person name="Farman M.L."/>
            <person name="Gathman A.C."/>
            <person name="Goldberg J."/>
            <person name="Guigo R."/>
            <person name="Hoegger P.J."/>
            <person name="Hooker J.B."/>
            <person name="Huggins A."/>
            <person name="James T.Y."/>
            <person name="Kamada T."/>
            <person name="Kilaru S."/>
            <person name="Kodira C."/>
            <person name="Kues U."/>
            <person name="Kupfer D."/>
            <person name="Kwan H.S."/>
            <person name="Lomsadze A."/>
            <person name="Li W."/>
            <person name="Lilly W.W."/>
            <person name="Ma L.J."/>
            <person name="Mackey A.J."/>
            <person name="Manning G."/>
            <person name="Martin F."/>
            <person name="Muraguchi H."/>
            <person name="Natvig D.O."/>
            <person name="Palmerini H."/>
            <person name="Ramesh M.A."/>
            <person name="Rehmeyer C.J."/>
            <person name="Roe B.A."/>
            <person name="Shenoy N."/>
            <person name="Stanke M."/>
            <person name="Ter-Hovhannisyan V."/>
            <person name="Tunlid A."/>
            <person name="Velagapudi R."/>
            <person name="Vision T.J."/>
            <person name="Zeng Q."/>
            <person name="Zolan M.E."/>
            <person name="Pukkila P.J."/>
        </authorList>
    </citation>
    <scope>NUCLEOTIDE SEQUENCE [LARGE SCALE GENOMIC DNA]</scope>
    <source>
        <strain evidence="17">Okayama-7 / 130 / ATCC MYA-4618 / FGSC 9003</strain>
    </source>
</reference>
<dbReference type="STRING" id="240176.A8NC98"/>
<protein>
    <recommendedName>
        <fullName evidence="14">alpha-1,2-Mannosidase</fullName>
        <ecNumber evidence="14">3.2.1.-</ecNumber>
    </recommendedName>
</protein>
<evidence type="ECO:0000256" key="11">
    <source>
        <dbReference type="PIRSR" id="PIRSR601382-1"/>
    </source>
</evidence>
<feature type="active site" evidence="11">
    <location>
        <position position="409"/>
    </location>
</feature>
<dbReference type="RefSeq" id="XP_001832442.2">
    <property type="nucleotide sequence ID" value="XM_001832390.2"/>
</dbReference>
<evidence type="ECO:0000256" key="10">
    <source>
        <dbReference type="ARBA" id="ARBA00048605"/>
    </source>
</evidence>
<evidence type="ECO:0000256" key="13">
    <source>
        <dbReference type="PIRSR" id="PIRSR601382-3"/>
    </source>
</evidence>
<evidence type="ECO:0000256" key="5">
    <source>
        <dbReference type="ARBA" id="ARBA00022801"/>
    </source>
</evidence>
<dbReference type="EC" id="3.2.1.-" evidence="14"/>
<dbReference type="KEGG" id="cci:CC1G_11067"/>
<keyword evidence="12" id="KW-0106">Calcium</keyword>
<evidence type="ECO:0000256" key="4">
    <source>
        <dbReference type="ARBA" id="ARBA00022729"/>
    </source>
</evidence>
<dbReference type="InterPro" id="IPR050749">
    <property type="entry name" value="Glycosyl_Hydrolase_47"/>
</dbReference>
<evidence type="ECO:0000256" key="14">
    <source>
        <dbReference type="RuleBase" id="RU361193"/>
    </source>
</evidence>
<dbReference type="InParanoid" id="A8NC98"/>
<organism evidence="16 17">
    <name type="scientific">Coprinopsis cinerea (strain Okayama-7 / 130 / ATCC MYA-4618 / FGSC 9003)</name>
    <name type="common">Inky cap fungus</name>
    <name type="synonym">Hormographiella aspergillata</name>
    <dbReference type="NCBI Taxonomy" id="240176"/>
    <lineage>
        <taxon>Eukaryota</taxon>
        <taxon>Fungi</taxon>
        <taxon>Dikarya</taxon>
        <taxon>Basidiomycota</taxon>
        <taxon>Agaricomycotina</taxon>
        <taxon>Agaricomycetes</taxon>
        <taxon>Agaricomycetidae</taxon>
        <taxon>Agaricales</taxon>
        <taxon>Agaricineae</taxon>
        <taxon>Psathyrellaceae</taxon>
        <taxon>Coprinopsis</taxon>
    </lineage>
</organism>
<evidence type="ECO:0000256" key="15">
    <source>
        <dbReference type="SAM" id="SignalP"/>
    </source>
</evidence>
<evidence type="ECO:0000256" key="7">
    <source>
        <dbReference type="ARBA" id="ARBA00023180"/>
    </source>
</evidence>
<evidence type="ECO:0000256" key="2">
    <source>
        <dbReference type="ARBA" id="ARBA00004922"/>
    </source>
</evidence>
<dbReference type="GO" id="GO:0036503">
    <property type="term" value="P:ERAD pathway"/>
    <property type="evidence" value="ECO:0007669"/>
    <property type="project" value="UniProtKB-ARBA"/>
</dbReference>
<dbReference type="PANTHER" id="PTHR11742">
    <property type="entry name" value="MANNOSYL-OLIGOSACCHARIDE ALPHA-1,2-MANNOSIDASE-RELATED"/>
    <property type="match status" value="1"/>
</dbReference>
<dbReference type="InterPro" id="IPR001382">
    <property type="entry name" value="Glyco_hydro_47"/>
</dbReference>
<dbReference type="PANTHER" id="PTHR11742:SF101">
    <property type="entry name" value="MANNOSYL-OLIGOSACCHARIDE ALPHA-1,2-MANNOSIDASE 1B"/>
    <property type="match status" value="1"/>
</dbReference>
<proteinExistence type="inferred from homology"/>
<feature type="signal peptide" evidence="15">
    <location>
        <begin position="1"/>
        <end position="23"/>
    </location>
</feature>
<keyword evidence="5 14" id="KW-0378">Hydrolase</keyword>
<dbReference type="InterPro" id="IPR012341">
    <property type="entry name" value="6hp_glycosidase-like_sf"/>
</dbReference>
<keyword evidence="7" id="KW-0325">Glycoprotein</keyword>
<feature type="disulfide bond" evidence="13">
    <location>
        <begin position="323"/>
        <end position="352"/>
    </location>
</feature>
<dbReference type="Gene3D" id="1.50.10.10">
    <property type="match status" value="1"/>
</dbReference>
<evidence type="ECO:0000256" key="9">
    <source>
        <dbReference type="ARBA" id="ARBA00047669"/>
    </source>
</evidence>
<dbReference type="HOGENOM" id="CLU_003818_0_2_1"/>
<evidence type="ECO:0000256" key="8">
    <source>
        <dbReference type="ARBA" id="ARBA00023295"/>
    </source>
</evidence>